<feature type="transmembrane region" description="Helical" evidence="2">
    <location>
        <begin position="391"/>
        <end position="412"/>
    </location>
</feature>
<dbReference type="PANTHER" id="PTHR34219">
    <property type="entry name" value="IRON-REGULATED INNER MEMBRANE PROTEIN-RELATED"/>
    <property type="match status" value="1"/>
</dbReference>
<sequence>MSTTTELTEPGTPKSSATDPGRAGAAAAERRRTISPLVLRLHFYAGILIAPFLVVAAMTGLAFVFSPQLDQVVYAHELRVDPTGAARPLAEQVTAARQAHPDGDLATVIPPVAATDTTKVVFNLPELGEKQHTVYVNPYDNAVRGTLTTWFGSTPLQTWLDDMHRNLHLGVVGRHYSELAASGLWLVALGGLFLWLRRQWTGRGKLRRTVLPDLAARKGVRRTRGWHAATGVWLVIGLLALSATGLTWSRYAGANFDVVQEAWGGPRPTLDTALPGGPAGGGDTGGGHHGGAAPAGGDVTIADVDRVTIVAREAGLAGPIQVTPPAEPGAAWVVAQNDMRWPTRQDSAAVDPAAGTVVARTYFAEWPLMQKLSTWGVSLHMGYLFGLLNQVLLAALALGLLCVIVWGYRMWWQRRPTRADRAAPLGAPPARGAWRQAHPAAVVVLLVLAVAVGWSLPMLGISLAAFVIVDLLIGALRRWRTGGAMPTSPAPTAQP</sequence>
<evidence type="ECO:0000313" key="4">
    <source>
        <dbReference type="Proteomes" id="UP000604117"/>
    </source>
</evidence>
<feature type="region of interest" description="Disordered" evidence="1">
    <location>
        <begin position="1"/>
        <end position="27"/>
    </location>
</feature>
<feature type="transmembrane region" description="Helical" evidence="2">
    <location>
        <begin position="41"/>
        <end position="65"/>
    </location>
</feature>
<name>A0ABQ4D144_9ACTN</name>
<dbReference type="PANTHER" id="PTHR34219:SF1">
    <property type="entry name" value="PEPSY DOMAIN-CONTAINING PROTEIN"/>
    <property type="match status" value="1"/>
</dbReference>
<dbReference type="RefSeq" id="WP_239127402.1">
    <property type="nucleotide sequence ID" value="NZ_BONE01000083.1"/>
</dbReference>
<feature type="compositionally biased region" description="Polar residues" evidence="1">
    <location>
        <begin position="1"/>
        <end position="18"/>
    </location>
</feature>
<reference evidence="3 4" key="1">
    <citation type="submission" date="2021-01" db="EMBL/GenBank/DDBJ databases">
        <title>Whole genome shotgun sequence of Asanoa siamensis NBRC 107932.</title>
        <authorList>
            <person name="Komaki H."/>
            <person name="Tamura T."/>
        </authorList>
    </citation>
    <scope>NUCLEOTIDE SEQUENCE [LARGE SCALE GENOMIC DNA]</scope>
    <source>
        <strain evidence="3 4">NBRC 107932</strain>
    </source>
</reference>
<feature type="transmembrane region" description="Helical" evidence="2">
    <location>
        <begin position="433"/>
        <end position="452"/>
    </location>
</feature>
<evidence type="ECO:0000256" key="1">
    <source>
        <dbReference type="SAM" id="MobiDB-lite"/>
    </source>
</evidence>
<gene>
    <name evidence="3" type="ORF">Asi02nite_67560</name>
</gene>
<dbReference type="Proteomes" id="UP000604117">
    <property type="component" value="Unassembled WGS sequence"/>
</dbReference>
<feature type="transmembrane region" description="Helical" evidence="2">
    <location>
        <begin position="179"/>
        <end position="196"/>
    </location>
</feature>
<evidence type="ECO:0000256" key="2">
    <source>
        <dbReference type="SAM" id="Phobius"/>
    </source>
</evidence>
<feature type="transmembrane region" description="Helical" evidence="2">
    <location>
        <begin position="226"/>
        <end position="248"/>
    </location>
</feature>
<keyword evidence="2" id="KW-1133">Transmembrane helix</keyword>
<dbReference type="InterPro" id="IPR005625">
    <property type="entry name" value="PepSY-ass_TM"/>
</dbReference>
<proteinExistence type="predicted"/>
<evidence type="ECO:0000313" key="3">
    <source>
        <dbReference type="EMBL" id="GIF77238.1"/>
    </source>
</evidence>
<keyword evidence="2" id="KW-0472">Membrane</keyword>
<keyword evidence="4" id="KW-1185">Reference proteome</keyword>
<feature type="region of interest" description="Disordered" evidence="1">
    <location>
        <begin position="267"/>
        <end position="295"/>
    </location>
</feature>
<keyword evidence="2" id="KW-0812">Transmembrane</keyword>
<dbReference type="EMBL" id="BONE01000083">
    <property type="protein sequence ID" value="GIF77238.1"/>
    <property type="molecule type" value="Genomic_DNA"/>
</dbReference>
<accession>A0ABQ4D144</accession>
<dbReference type="Pfam" id="PF03929">
    <property type="entry name" value="PepSY_TM"/>
    <property type="match status" value="1"/>
</dbReference>
<comment type="caution">
    <text evidence="3">The sequence shown here is derived from an EMBL/GenBank/DDBJ whole genome shotgun (WGS) entry which is preliminary data.</text>
</comment>
<protein>
    <submittedName>
        <fullName evidence="3">Membrane protein</fullName>
    </submittedName>
</protein>
<organism evidence="3 4">
    <name type="scientific">Asanoa siamensis</name>
    <dbReference type="NCBI Taxonomy" id="926357"/>
    <lineage>
        <taxon>Bacteria</taxon>
        <taxon>Bacillati</taxon>
        <taxon>Actinomycetota</taxon>
        <taxon>Actinomycetes</taxon>
        <taxon>Micromonosporales</taxon>
        <taxon>Micromonosporaceae</taxon>
        <taxon>Asanoa</taxon>
    </lineage>
</organism>
<feature type="compositionally biased region" description="Gly residues" evidence="1">
    <location>
        <begin position="277"/>
        <end position="294"/>
    </location>
</feature>